<dbReference type="Pfam" id="PF07963">
    <property type="entry name" value="N_methyl"/>
    <property type="match status" value="1"/>
</dbReference>
<name>A0ABW8ZGB5_9BURK</name>
<dbReference type="NCBIfam" id="TIGR02532">
    <property type="entry name" value="IV_pilin_GFxxxE"/>
    <property type="match status" value="1"/>
</dbReference>
<keyword evidence="1" id="KW-1133">Transmembrane helix</keyword>
<comment type="caution">
    <text evidence="2">The sequence shown here is derived from an EMBL/GenBank/DDBJ whole genome shotgun (WGS) entry which is preliminary data.</text>
</comment>
<dbReference type="RefSeq" id="WP_408170657.1">
    <property type="nucleotide sequence ID" value="NZ_JAQQFR010000026.1"/>
</dbReference>
<dbReference type="Pfam" id="PF16732">
    <property type="entry name" value="ComP_DUS"/>
    <property type="match status" value="1"/>
</dbReference>
<keyword evidence="1" id="KW-0472">Membrane</keyword>
<dbReference type="InterPro" id="IPR045584">
    <property type="entry name" value="Pilin-like"/>
</dbReference>
<evidence type="ECO:0000313" key="2">
    <source>
        <dbReference type="EMBL" id="MFL9881353.1"/>
    </source>
</evidence>
<sequence length="150" mass="15855">MTIPSRGFTLIELMCVVSIIGLLSLVAYPTYLGVITKGKRVEARAALTQAMQEQERHFSRYNSYVAYTAANANSFLWYSGSTATGSAYQISAAACPGEAIQHCVVLSAIPGGPQVDTHFKDDVCGTLTFNSLGERSAAGVPAASAPAVCW</sequence>
<evidence type="ECO:0000256" key="1">
    <source>
        <dbReference type="SAM" id="Phobius"/>
    </source>
</evidence>
<reference evidence="2 3" key="1">
    <citation type="journal article" date="2024" name="Chem. Sci.">
        <title>Discovery of megapolipeptins by genome mining of a Burkholderiales bacteria collection.</title>
        <authorList>
            <person name="Paulo B.S."/>
            <person name="Recchia M.J.J."/>
            <person name="Lee S."/>
            <person name="Fergusson C.H."/>
            <person name="Romanowski S.B."/>
            <person name="Hernandez A."/>
            <person name="Krull N."/>
            <person name="Liu D.Y."/>
            <person name="Cavanagh H."/>
            <person name="Bos A."/>
            <person name="Gray C.A."/>
            <person name="Murphy B.T."/>
            <person name="Linington R.G."/>
            <person name="Eustaquio A.S."/>
        </authorList>
    </citation>
    <scope>NUCLEOTIDE SEQUENCE [LARGE SCALE GENOMIC DNA]</scope>
    <source>
        <strain evidence="2 3">RL21-008-BIB-B</strain>
    </source>
</reference>
<keyword evidence="3" id="KW-1185">Reference proteome</keyword>
<dbReference type="SUPFAM" id="SSF54523">
    <property type="entry name" value="Pili subunits"/>
    <property type="match status" value="1"/>
</dbReference>
<accession>A0ABW8ZGB5</accession>
<evidence type="ECO:0000313" key="3">
    <source>
        <dbReference type="Proteomes" id="UP001629214"/>
    </source>
</evidence>
<feature type="transmembrane region" description="Helical" evidence="1">
    <location>
        <begin position="7"/>
        <end position="31"/>
    </location>
</feature>
<dbReference type="InterPro" id="IPR012902">
    <property type="entry name" value="N_methyl_site"/>
</dbReference>
<keyword evidence="1" id="KW-0812">Transmembrane</keyword>
<protein>
    <submittedName>
        <fullName evidence="2">Type IV pilin protein</fullName>
    </submittedName>
</protein>
<proteinExistence type="predicted"/>
<organism evidence="2 3">
    <name type="scientific">Herbaspirillum rhizosphaerae</name>
    <dbReference type="NCBI Taxonomy" id="346179"/>
    <lineage>
        <taxon>Bacteria</taxon>
        <taxon>Pseudomonadati</taxon>
        <taxon>Pseudomonadota</taxon>
        <taxon>Betaproteobacteria</taxon>
        <taxon>Burkholderiales</taxon>
        <taxon>Oxalobacteraceae</taxon>
        <taxon>Herbaspirillum</taxon>
    </lineage>
</organism>
<dbReference type="EMBL" id="JAQQFR010000026">
    <property type="protein sequence ID" value="MFL9881353.1"/>
    <property type="molecule type" value="Genomic_DNA"/>
</dbReference>
<dbReference type="Proteomes" id="UP001629214">
    <property type="component" value="Unassembled WGS sequence"/>
</dbReference>
<dbReference type="Gene3D" id="3.30.700.10">
    <property type="entry name" value="Glycoprotein, Type 4 Pilin"/>
    <property type="match status" value="1"/>
</dbReference>
<gene>
    <name evidence="2" type="ORF">PQR63_23350</name>
</gene>
<dbReference type="InterPro" id="IPR031982">
    <property type="entry name" value="PilE-like"/>
</dbReference>